<dbReference type="EMBL" id="LILB01000005">
    <property type="protein sequence ID" value="KOO49069.1"/>
    <property type="molecule type" value="Genomic_DNA"/>
</dbReference>
<dbReference type="GeneID" id="301136777"/>
<evidence type="ECO:0000259" key="2">
    <source>
        <dbReference type="Pfam" id="PF20769"/>
    </source>
</evidence>
<comment type="caution">
    <text evidence="3">The sequence shown here is derived from an EMBL/GenBank/DDBJ whole genome shotgun (WGS) entry which is preliminary data.</text>
</comment>
<dbReference type="Pfam" id="PF20769">
    <property type="entry name" value="YPEB_N"/>
    <property type="match status" value="1"/>
</dbReference>
<dbReference type="PATRIC" id="fig|263475.3.peg.3598"/>
<dbReference type="GO" id="GO:0009847">
    <property type="term" value="P:spore germination"/>
    <property type="evidence" value="ECO:0007669"/>
    <property type="project" value="InterPro"/>
</dbReference>
<feature type="domain" description="Sporulation protein YpeB N-terminal" evidence="2">
    <location>
        <begin position="25"/>
        <end position="122"/>
    </location>
</feature>
<evidence type="ECO:0000313" key="4">
    <source>
        <dbReference type="Proteomes" id="UP000036867"/>
    </source>
</evidence>
<reference evidence="4" key="1">
    <citation type="submission" date="2015-08" db="EMBL/GenBank/DDBJ databases">
        <title>Fjat-10028 dsm 16317.</title>
        <authorList>
            <person name="Liu B."/>
            <person name="Wang J."/>
            <person name="Zhu Y."/>
            <person name="Liu G."/>
            <person name="Chen Q."/>
            <person name="Chen Z."/>
            <person name="Lan J."/>
            <person name="Che J."/>
            <person name="Ge C."/>
            <person name="Shi H."/>
            <person name="Pan Z."/>
            <person name="Liu X."/>
        </authorList>
    </citation>
    <scope>NUCLEOTIDE SEQUENCE [LARGE SCALE GENOMIC DNA]</scope>
    <source>
        <strain evidence="4">DSM 16317</strain>
    </source>
</reference>
<dbReference type="Proteomes" id="UP000036867">
    <property type="component" value="Unassembled WGS sequence"/>
</dbReference>
<sequence>MKKLTFFLVYAVIVLSVFSYTSAKEKTNLKQLLHAQYTNQMADASSQLNELQKAVQQSLLFSDPTALNDSLQDVWRLSSDIRQTIGGIPLDREFTTQWMNYLGRLGNQAKLTMTSEESKTNWNKSVSNVASNLSSFSSEWDVATAHLLQEDKHYNKWLDQLSNMDVKNNFTNLSATVKSYAESDFPLTSSETDNQKKKDLIALKDKVISEKEALARFKEMFPQYEKATIRIEQSEKTAPYPFYHITFHEGIRLGYADITKKGGHLLSFLVERPVDKSTLSQEELINKANKQMKDLGFDDLEIEASRENTMAWHLNYVRINPSNKAKVYADGVQVKIAKDNGEIIGINGMEYIQKETLKDQPMKKIDWKTFFDKNVEIVEEALSYSENDKMEERLCYELTVVYYNKNVPLTFRVLVDTETGEIIKNEKL</sequence>
<dbReference type="Pfam" id="PF14620">
    <property type="entry name" value="YPEB_PepSY1-2"/>
    <property type="match status" value="1"/>
</dbReference>
<name>A0A0M0LDE7_9BACL</name>
<gene>
    <name evidence="3" type="ORF">AMD00_11785</name>
</gene>
<dbReference type="InterPro" id="IPR014239">
    <property type="entry name" value="YpeB_PepSY1-2"/>
</dbReference>
<dbReference type="OrthoDB" id="2372097at2"/>
<organism evidence="3 4">
    <name type="scientific">Viridibacillus arvi</name>
    <dbReference type="NCBI Taxonomy" id="263475"/>
    <lineage>
        <taxon>Bacteria</taxon>
        <taxon>Bacillati</taxon>
        <taxon>Bacillota</taxon>
        <taxon>Bacilli</taxon>
        <taxon>Bacillales</taxon>
        <taxon>Caryophanaceae</taxon>
        <taxon>Viridibacillus</taxon>
    </lineage>
</organism>
<protein>
    <submittedName>
        <fullName evidence="3">Uncharacterized protein</fullName>
    </submittedName>
</protein>
<dbReference type="AlphaFoldDB" id="A0A0M0LDE7"/>
<keyword evidence="4" id="KW-1185">Reference proteome</keyword>
<dbReference type="InterPro" id="IPR048402">
    <property type="entry name" value="YpeB_N"/>
</dbReference>
<dbReference type="RefSeq" id="WP_053417262.1">
    <property type="nucleotide sequence ID" value="NZ_JBCMHV010000043.1"/>
</dbReference>
<evidence type="ECO:0000313" key="3">
    <source>
        <dbReference type="EMBL" id="KOO49069.1"/>
    </source>
</evidence>
<proteinExistence type="predicted"/>
<dbReference type="STRING" id="263475.AMD00_11785"/>
<feature type="domain" description="Sporulation protein YpeB PepSY1 and PepSY2" evidence="1">
    <location>
        <begin position="167"/>
        <end position="357"/>
    </location>
</feature>
<accession>A0A0M0LDE7</accession>
<evidence type="ECO:0000259" key="1">
    <source>
        <dbReference type="Pfam" id="PF14620"/>
    </source>
</evidence>